<reference evidence="3" key="2">
    <citation type="journal article" date="2019" name="Int. J. Syst. Evol. Microbiol.">
        <title>The Global Catalogue of Microorganisms (GCM) 10K type strain sequencing project: providing services to taxonomists for standard genome sequencing and annotation.</title>
        <authorList>
            <consortium name="The Broad Institute Genomics Platform"/>
            <consortium name="The Broad Institute Genome Sequencing Center for Infectious Disease"/>
            <person name="Wu L."/>
            <person name="Ma J."/>
        </authorList>
    </citation>
    <scope>NUCLEOTIDE SEQUENCE [LARGE SCALE GENOMIC DNA]</scope>
    <source>
        <strain evidence="3">CECT 7398</strain>
    </source>
</reference>
<comment type="caution">
    <text evidence="2">The sequence shown here is derived from an EMBL/GenBank/DDBJ whole genome shotgun (WGS) entry which is preliminary data.</text>
</comment>
<evidence type="ECO:0000313" key="1">
    <source>
        <dbReference type="EMBL" id="MDN3608194.1"/>
    </source>
</evidence>
<dbReference type="EMBL" id="JAUFQC010000001">
    <property type="protein sequence ID" value="MDN3608194.1"/>
    <property type="molecule type" value="Genomic_DNA"/>
</dbReference>
<name>A0ABT8BVG5_9VIBR</name>
<accession>A0ABT8BVG5</accession>
<sequence length="64" mass="7522">MVSKHCEVYEFLLGNNVIQLEKYAVNRILLDICVAMAKNPDKYPIYRDNHLTYVLKMELNSDCQ</sequence>
<evidence type="ECO:0000313" key="2">
    <source>
        <dbReference type="EMBL" id="MDN3610968.1"/>
    </source>
</evidence>
<protein>
    <submittedName>
        <fullName evidence="2">Uncharacterized protein</fullName>
    </submittedName>
</protein>
<reference evidence="2" key="3">
    <citation type="submission" date="2023-06" db="EMBL/GenBank/DDBJ databases">
        <authorList>
            <person name="Lucena T."/>
            <person name="Sun Q."/>
        </authorList>
    </citation>
    <scope>NUCLEOTIDE SEQUENCE</scope>
    <source>
        <strain evidence="2">CECT 7398</strain>
    </source>
</reference>
<organism evidence="2 3">
    <name type="scientific">Vibrio ostreicida</name>
    <dbReference type="NCBI Taxonomy" id="526588"/>
    <lineage>
        <taxon>Bacteria</taxon>
        <taxon>Pseudomonadati</taxon>
        <taxon>Pseudomonadota</taxon>
        <taxon>Gammaproteobacteria</taxon>
        <taxon>Vibrionales</taxon>
        <taxon>Vibrionaceae</taxon>
        <taxon>Vibrio</taxon>
    </lineage>
</organism>
<keyword evidence="3" id="KW-1185">Reference proteome</keyword>
<dbReference type="Proteomes" id="UP001238540">
    <property type="component" value="Unassembled WGS sequence"/>
</dbReference>
<dbReference type="EMBL" id="JAUFQC010000001">
    <property type="protein sequence ID" value="MDN3610968.1"/>
    <property type="molecule type" value="Genomic_DNA"/>
</dbReference>
<proteinExistence type="predicted"/>
<gene>
    <name evidence="1" type="ORF">QWZ16_00065</name>
    <name evidence="2" type="ORF">QWZ16_14815</name>
</gene>
<evidence type="ECO:0000313" key="3">
    <source>
        <dbReference type="Proteomes" id="UP001238540"/>
    </source>
</evidence>
<reference evidence="2" key="1">
    <citation type="journal article" date="2014" name="Int. J. Syst. Evol. Microbiol.">
        <title>Complete genome of a new Firmicutes species belonging to the dominant human colonic microbiota ('Ruminococcus bicirculans') reveals two chromosomes and a selective capacity to utilize plant glucans.</title>
        <authorList>
            <consortium name="NISC Comparative Sequencing Program"/>
            <person name="Wegmann U."/>
            <person name="Louis P."/>
            <person name="Goesmann A."/>
            <person name="Henrissat B."/>
            <person name="Duncan S.H."/>
            <person name="Flint H.J."/>
        </authorList>
    </citation>
    <scope>NUCLEOTIDE SEQUENCE</scope>
    <source>
        <strain evidence="2">CECT 7398</strain>
    </source>
</reference>
<dbReference type="RefSeq" id="WP_171831458.1">
    <property type="nucleotide sequence ID" value="NZ_JAUFQC010000001.1"/>
</dbReference>